<dbReference type="GO" id="GO:0008836">
    <property type="term" value="F:diaminopimelate decarboxylase activity"/>
    <property type="evidence" value="ECO:0007669"/>
    <property type="project" value="UniProtKB-UniRule"/>
</dbReference>
<sequence length="420" mass="46606">MFKISGVACDTLLETCGSPLVVYDENKIDEQIRSYVNNFKSNVFDTEVVYASKAFTCTAMLEKLEQESASIDVVSGGELYVAIQANFPANRIYFHGNNKLDEEIEMALSYHVQTIVIDNMHEVERVVALADKLKQPVDVLIRINPKVEAHTHEFIATATPDSKFGISMDLVDEIKDMIAKIDACTYVTFKGFHSHIGSQILATEGFMAAIDKMVGFIKDINVDVSILNIGGGFGVRYTKEDQPVPTDIMCQTLIEALENALAQAQIQVDKVCMEPGRSIVGEAGYSLYTVGFTKQTQNKTFVFIDGGMADNIRPALYDAKYECIIANKDQQPAVRTYEIAGKCCESGDILIHDALLPEVEANDILVMFTTGAYGYSMASNYNRLNRPAVIFVKDGKARQVIARETFETQMILDVQKDIEL</sequence>
<feature type="binding site" evidence="12">
    <location>
        <position position="313"/>
    </location>
    <ligand>
        <name>substrate</name>
    </ligand>
</feature>
<feature type="binding site" evidence="12">
    <location>
        <begin position="274"/>
        <end position="277"/>
    </location>
    <ligand>
        <name>pyridoxal 5'-phosphate</name>
        <dbReference type="ChEBI" id="CHEBI:597326"/>
    </ligand>
</feature>
<evidence type="ECO:0000256" key="6">
    <source>
        <dbReference type="ARBA" id="ARBA00023239"/>
    </source>
</evidence>
<feature type="active site" description="Proton donor" evidence="13">
    <location>
        <position position="344"/>
    </location>
</feature>
<evidence type="ECO:0000256" key="11">
    <source>
        <dbReference type="ARBA" id="ARBA00074972"/>
    </source>
</evidence>
<dbReference type="EMBL" id="SODD01000010">
    <property type="protein sequence ID" value="TDW20818.1"/>
    <property type="molecule type" value="Genomic_DNA"/>
</dbReference>
<comment type="similarity">
    <text evidence="9 12">Belongs to the Orn/Lys/Arg decarboxylase class-II family. LysA subfamily.</text>
</comment>
<evidence type="ECO:0000313" key="16">
    <source>
        <dbReference type="EMBL" id="TDW20818.1"/>
    </source>
</evidence>
<dbReference type="InterPro" id="IPR029066">
    <property type="entry name" value="PLP-binding_barrel"/>
</dbReference>
<keyword evidence="3 12" id="KW-0210">Decarboxylase</keyword>
<dbReference type="GO" id="GO:0009089">
    <property type="term" value="P:lysine biosynthetic process via diaminopimelate"/>
    <property type="evidence" value="ECO:0007669"/>
    <property type="project" value="UniProtKB-UniRule"/>
</dbReference>
<feature type="binding site" evidence="12">
    <location>
        <position position="373"/>
    </location>
    <ligand>
        <name>pyridoxal 5'-phosphate</name>
        <dbReference type="ChEBI" id="CHEBI:597326"/>
    </ligand>
</feature>
<keyword evidence="6 12" id="KW-0456">Lyase</keyword>
<evidence type="ECO:0000256" key="2">
    <source>
        <dbReference type="ARBA" id="ARBA00022605"/>
    </source>
</evidence>
<keyword evidence="5 12" id="KW-0457">Lysine biosynthesis</keyword>
<organism evidence="16 17">
    <name type="scientific">Breznakia blatticola</name>
    <dbReference type="NCBI Taxonomy" id="1754012"/>
    <lineage>
        <taxon>Bacteria</taxon>
        <taxon>Bacillati</taxon>
        <taxon>Bacillota</taxon>
        <taxon>Erysipelotrichia</taxon>
        <taxon>Erysipelotrichales</taxon>
        <taxon>Erysipelotrichaceae</taxon>
        <taxon>Breznakia</taxon>
    </lineage>
</organism>
<dbReference type="EC" id="4.1.1.20" evidence="10 12"/>
<gene>
    <name evidence="12" type="primary">lysA</name>
    <name evidence="16" type="ORF">EDD63_11038</name>
</gene>
<protein>
    <recommendedName>
        <fullName evidence="11 12">Diaminopimelate decarboxylase</fullName>
        <shortName evidence="12">DAP decarboxylase</shortName>
        <shortName evidence="12">DAPDC</shortName>
        <ecNumber evidence="10 12">4.1.1.20</ecNumber>
    </recommendedName>
</protein>
<evidence type="ECO:0000256" key="5">
    <source>
        <dbReference type="ARBA" id="ARBA00023154"/>
    </source>
</evidence>
<dbReference type="GO" id="GO:0030170">
    <property type="term" value="F:pyridoxal phosphate binding"/>
    <property type="evidence" value="ECO:0007669"/>
    <property type="project" value="UniProtKB-UniRule"/>
</dbReference>
<dbReference type="InterPro" id="IPR000183">
    <property type="entry name" value="Orn/DAP/Arg_de-COase"/>
</dbReference>
<proteinExistence type="inferred from homology"/>
<feature type="binding site" evidence="12">
    <location>
        <position position="373"/>
    </location>
    <ligand>
        <name>substrate</name>
    </ligand>
</feature>
<name>A0A4R7ZVF0_9FIRM</name>
<dbReference type="Gene3D" id="3.20.20.10">
    <property type="entry name" value="Alanine racemase"/>
    <property type="match status" value="1"/>
</dbReference>
<dbReference type="NCBIfam" id="TIGR01048">
    <property type="entry name" value="lysA"/>
    <property type="match status" value="1"/>
</dbReference>
<keyword evidence="4 12" id="KW-0663">Pyridoxal phosphate</keyword>
<feature type="binding site" evidence="12">
    <location>
        <position position="232"/>
    </location>
    <ligand>
        <name>pyridoxal 5'-phosphate</name>
        <dbReference type="ChEBI" id="CHEBI:597326"/>
    </ligand>
</feature>
<evidence type="ECO:0000256" key="13">
    <source>
        <dbReference type="PIRSR" id="PIRSR600183-50"/>
    </source>
</evidence>
<reference evidence="16 17" key="1">
    <citation type="submission" date="2019-03" db="EMBL/GenBank/DDBJ databases">
        <title>Genomic Encyclopedia of Type Strains, Phase IV (KMG-IV): sequencing the most valuable type-strain genomes for metagenomic binning, comparative biology and taxonomic classification.</title>
        <authorList>
            <person name="Goeker M."/>
        </authorList>
    </citation>
    <scope>NUCLEOTIDE SEQUENCE [LARGE SCALE GENOMIC DNA]</scope>
    <source>
        <strain evidence="16 17">DSM 28867</strain>
    </source>
</reference>
<dbReference type="PRINTS" id="PR01179">
    <property type="entry name" value="ODADCRBXLASE"/>
</dbReference>
<evidence type="ECO:0000256" key="14">
    <source>
        <dbReference type="RuleBase" id="RU003738"/>
    </source>
</evidence>
<dbReference type="Proteomes" id="UP000294743">
    <property type="component" value="Unassembled WGS sequence"/>
</dbReference>
<feature type="modified residue" description="N6-(pyridoxal phosphate)lysine" evidence="12 13">
    <location>
        <position position="53"/>
    </location>
</feature>
<dbReference type="CDD" id="cd06828">
    <property type="entry name" value="PLPDE_III_DapDC"/>
    <property type="match status" value="1"/>
</dbReference>
<dbReference type="PRINTS" id="PR01181">
    <property type="entry name" value="DAPDCRBXLASE"/>
</dbReference>
<dbReference type="SUPFAM" id="SSF51419">
    <property type="entry name" value="PLP-binding barrel"/>
    <property type="match status" value="1"/>
</dbReference>
<feature type="binding site" evidence="12">
    <location>
        <position position="277"/>
    </location>
    <ligand>
        <name>substrate</name>
    </ligand>
</feature>
<evidence type="ECO:0000256" key="12">
    <source>
        <dbReference type="HAMAP-Rule" id="MF_02120"/>
    </source>
</evidence>
<feature type="binding site" evidence="12">
    <location>
        <position position="317"/>
    </location>
    <ligand>
        <name>substrate</name>
    </ligand>
</feature>
<evidence type="ECO:0000256" key="10">
    <source>
        <dbReference type="ARBA" id="ARBA00066427"/>
    </source>
</evidence>
<evidence type="ECO:0000256" key="4">
    <source>
        <dbReference type="ARBA" id="ARBA00022898"/>
    </source>
</evidence>
<keyword evidence="2 12" id="KW-0028">Amino-acid biosynthesis</keyword>
<evidence type="ECO:0000256" key="8">
    <source>
        <dbReference type="ARBA" id="ARBA00060643"/>
    </source>
</evidence>
<evidence type="ECO:0000256" key="1">
    <source>
        <dbReference type="ARBA" id="ARBA00001933"/>
    </source>
</evidence>
<feature type="binding site" evidence="12">
    <location>
        <position position="345"/>
    </location>
    <ligand>
        <name>substrate</name>
    </ligand>
</feature>
<dbReference type="FunFam" id="2.40.37.10:FF:000003">
    <property type="entry name" value="Diaminopimelate decarboxylase"/>
    <property type="match status" value="1"/>
</dbReference>
<comment type="subunit">
    <text evidence="12">Homodimer.</text>
</comment>
<comment type="cofactor">
    <cofactor evidence="1 12 13 14">
        <name>pyridoxal 5'-phosphate</name>
        <dbReference type="ChEBI" id="CHEBI:597326"/>
    </cofactor>
</comment>
<comment type="function">
    <text evidence="12">Specifically catalyzes the decarboxylation of meso-diaminopimelate (meso-DAP) to L-lysine.</text>
</comment>
<evidence type="ECO:0000256" key="3">
    <source>
        <dbReference type="ARBA" id="ARBA00022793"/>
    </source>
</evidence>
<comment type="caution">
    <text evidence="16">The sequence shown here is derived from an EMBL/GenBank/DDBJ whole genome shotgun (WGS) entry which is preliminary data.</text>
</comment>
<keyword evidence="17" id="KW-1185">Reference proteome</keyword>
<dbReference type="OrthoDB" id="9802241at2"/>
<dbReference type="Gene3D" id="2.40.37.10">
    <property type="entry name" value="Lyase, Ornithine Decarboxylase, Chain A, domain 1"/>
    <property type="match status" value="1"/>
</dbReference>
<dbReference type="InterPro" id="IPR009006">
    <property type="entry name" value="Ala_racemase/Decarboxylase_C"/>
</dbReference>
<comment type="catalytic activity">
    <reaction evidence="7 12 14">
        <text>meso-2,6-diaminopimelate + H(+) = L-lysine + CO2</text>
        <dbReference type="Rhea" id="RHEA:15101"/>
        <dbReference type="ChEBI" id="CHEBI:15378"/>
        <dbReference type="ChEBI" id="CHEBI:16526"/>
        <dbReference type="ChEBI" id="CHEBI:32551"/>
        <dbReference type="ChEBI" id="CHEBI:57791"/>
        <dbReference type="EC" id="4.1.1.20"/>
    </reaction>
</comment>
<accession>A0A4R7ZVF0</accession>
<dbReference type="SUPFAM" id="SSF50621">
    <property type="entry name" value="Alanine racemase C-terminal domain-like"/>
    <property type="match status" value="1"/>
</dbReference>
<evidence type="ECO:0000313" key="17">
    <source>
        <dbReference type="Proteomes" id="UP000294743"/>
    </source>
</evidence>
<dbReference type="PANTHER" id="PTHR43727">
    <property type="entry name" value="DIAMINOPIMELATE DECARBOXYLASE"/>
    <property type="match status" value="1"/>
</dbReference>
<dbReference type="InterPro" id="IPR022644">
    <property type="entry name" value="De-COase2_N"/>
</dbReference>
<evidence type="ECO:0000256" key="9">
    <source>
        <dbReference type="ARBA" id="ARBA00060983"/>
    </source>
</evidence>
<dbReference type="Pfam" id="PF02784">
    <property type="entry name" value="Orn_Arg_deC_N"/>
    <property type="match status" value="1"/>
</dbReference>
<dbReference type="PANTHER" id="PTHR43727:SF2">
    <property type="entry name" value="GROUP IV DECARBOXYLASE"/>
    <property type="match status" value="1"/>
</dbReference>
<comment type="pathway">
    <text evidence="8 12 14">Amino-acid biosynthesis; L-lysine biosynthesis via DAP pathway; L-lysine from DL-2,6-diaminopimelate: step 1/1.</text>
</comment>
<dbReference type="HAMAP" id="MF_02120">
    <property type="entry name" value="LysA"/>
    <property type="match status" value="1"/>
</dbReference>
<dbReference type="AlphaFoldDB" id="A0A4R7ZVF0"/>
<feature type="domain" description="Orn/DAP/Arg decarboxylase 2 N-terminal" evidence="15">
    <location>
        <begin position="31"/>
        <end position="280"/>
    </location>
</feature>
<dbReference type="RefSeq" id="WP_134168892.1">
    <property type="nucleotide sequence ID" value="NZ_SODD01000010.1"/>
</dbReference>
<dbReference type="FunFam" id="3.20.20.10:FF:000003">
    <property type="entry name" value="Diaminopimelate decarboxylase"/>
    <property type="match status" value="1"/>
</dbReference>
<dbReference type="InterPro" id="IPR002986">
    <property type="entry name" value="DAP_deCOOHase_LysA"/>
</dbReference>
<evidence type="ECO:0000256" key="7">
    <source>
        <dbReference type="ARBA" id="ARBA00050464"/>
    </source>
</evidence>
<dbReference type="UniPathway" id="UPA00034">
    <property type="reaction ID" value="UER00027"/>
</dbReference>
<evidence type="ECO:0000259" key="15">
    <source>
        <dbReference type="Pfam" id="PF02784"/>
    </source>
</evidence>